<evidence type="ECO:0000313" key="1">
    <source>
        <dbReference type="EMBL" id="MBK9719473.1"/>
    </source>
</evidence>
<dbReference type="EMBL" id="JADKFW010000021">
    <property type="protein sequence ID" value="MBK9719473.1"/>
    <property type="molecule type" value="Genomic_DNA"/>
</dbReference>
<gene>
    <name evidence="1" type="ORF">IPO85_18545</name>
</gene>
<dbReference type="Proteomes" id="UP000808349">
    <property type="component" value="Unassembled WGS sequence"/>
</dbReference>
<dbReference type="AlphaFoldDB" id="A0A9D7XJ96"/>
<accession>A0A9D7XJ96</accession>
<name>A0A9D7XJ96_9BACT</name>
<evidence type="ECO:0000313" key="2">
    <source>
        <dbReference type="Proteomes" id="UP000808349"/>
    </source>
</evidence>
<reference evidence="1 2" key="1">
    <citation type="submission" date="2020-10" db="EMBL/GenBank/DDBJ databases">
        <title>Connecting structure to function with the recovery of over 1000 high-quality activated sludge metagenome-assembled genomes encoding full-length rRNA genes using long-read sequencing.</title>
        <authorList>
            <person name="Singleton C.M."/>
            <person name="Petriglieri F."/>
            <person name="Kristensen J.M."/>
            <person name="Kirkegaard R.H."/>
            <person name="Michaelsen T.Y."/>
            <person name="Andersen M.H."/>
            <person name="Karst S.M."/>
            <person name="Dueholm M.S."/>
            <person name="Nielsen P.H."/>
            <person name="Albertsen M."/>
        </authorList>
    </citation>
    <scope>NUCLEOTIDE SEQUENCE [LARGE SCALE GENOMIC DNA]</scope>
    <source>
        <strain evidence="1">Ribe_18-Q3-R11-54_BAT3C.373</strain>
    </source>
</reference>
<organism evidence="1 2">
    <name type="scientific">Candidatus Defluviibacterium haderslevense</name>
    <dbReference type="NCBI Taxonomy" id="2981993"/>
    <lineage>
        <taxon>Bacteria</taxon>
        <taxon>Pseudomonadati</taxon>
        <taxon>Bacteroidota</taxon>
        <taxon>Saprospiria</taxon>
        <taxon>Saprospirales</taxon>
        <taxon>Saprospiraceae</taxon>
        <taxon>Candidatus Defluviibacterium</taxon>
    </lineage>
</organism>
<dbReference type="InterPro" id="IPR036249">
    <property type="entry name" value="Thioredoxin-like_sf"/>
</dbReference>
<proteinExistence type="predicted"/>
<protein>
    <submittedName>
        <fullName evidence="1">Redoxin domain-containing protein</fullName>
    </submittedName>
</protein>
<dbReference type="SUPFAM" id="SSF52833">
    <property type="entry name" value="Thioredoxin-like"/>
    <property type="match status" value="1"/>
</dbReference>
<dbReference type="Gene3D" id="3.40.30.10">
    <property type="entry name" value="Glutaredoxin"/>
    <property type="match status" value="1"/>
</dbReference>
<comment type="caution">
    <text evidence="1">The sequence shown here is derived from an EMBL/GenBank/DDBJ whole genome shotgun (WGS) entry which is preliminary data.</text>
</comment>
<sequence length="96" mass="11323">MKTNEGYSLMEISNQKNVLLVFLRHFGCSFCREAMQEISILDKDLDHESTAIILVHMSSEEIAVNYFRRYKIEHLLRISDLDCTYYKHFGLIKGNF</sequence>